<dbReference type="InterPro" id="IPR046461">
    <property type="entry name" value="TerL_ATPase"/>
</dbReference>
<gene>
    <name evidence="3" type="ORF">IK1_06038</name>
</gene>
<dbReference type="InterPro" id="IPR027417">
    <property type="entry name" value="P-loop_NTPase"/>
</dbReference>
<evidence type="ECO:0000313" key="4">
    <source>
        <dbReference type="Proteomes" id="UP000014020"/>
    </source>
</evidence>
<evidence type="ECO:0008006" key="5">
    <source>
        <dbReference type="Google" id="ProtNLM"/>
    </source>
</evidence>
<dbReference type="PATRIC" id="fig|1053236.3.peg.630"/>
<accession>R8NJV5</accession>
<organism evidence="3 4">
    <name type="scientific">Bacillus cereus (strain VD146)</name>
    <dbReference type="NCBI Taxonomy" id="1053236"/>
    <lineage>
        <taxon>Bacteria</taxon>
        <taxon>Bacillati</taxon>
        <taxon>Bacillota</taxon>
        <taxon>Bacilli</taxon>
        <taxon>Bacillales</taxon>
        <taxon>Bacillaceae</taxon>
        <taxon>Bacillus</taxon>
        <taxon>Bacillus cereus group</taxon>
    </lineage>
</organism>
<dbReference type="HOGENOM" id="CLU_026632_6_2_9"/>
<name>R8NJV5_BACCX</name>
<comment type="caution">
    <text evidence="3">The sequence shown here is derived from an EMBL/GenBank/DDBJ whole genome shotgun (WGS) entry which is preliminary data.</text>
</comment>
<dbReference type="Pfam" id="PF20441">
    <property type="entry name" value="TerL_nuclease"/>
    <property type="match status" value="1"/>
</dbReference>
<dbReference type="RefSeq" id="WP_016119057.1">
    <property type="nucleotide sequence ID" value="NZ_KB976673.1"/>
</dbReference>
<sequence length="564" mass="65215">MTEITAEELFNKVYNYSLDIIEGDIAACQKHIVACNRFINDLSKINQEEYPFYFDISELEDFYVWAKMFKHTKGTLTGKPIELTDFQLFVCGNIFCWKLKEDDSRRFRKAYIQLARKNAKSQLLAIIATYSTFLSGEVEECYIAGWGRDQSDKVYSEINLQLTPVDLFKGRYTDSYGKIKHLKTGSIIQPLSKEARKTGDGSNPSLGILDEYHCHETSEIYDVLDSGMISRKSPLLVIITTAGFNKSFPCFSEYQYVSRILDQEHQTQNESYFVMICELDKDDDIKDERNWIKANPIVCTYKEGIKSIREKLEEALEDPAKMRSFLTKNMNIWVDMKDNGYMDMAKWNKCGDDSLHLKDFKGHEAILGIDLSAKIDLTSLGIIIKTDKYNIFSHSFMPEDSMREKVKKDKTRYDLWHEQEYITTTPGSVVDYNFIKTYIKNLEEEYGIIVKEICYDPWNASQFAQDLESEGYMMIEIRQGIGTLGEPTKNFREEVYSKNVVHDKNPVLDWAIGNAITKEDHNGNIMLDKAKSIERIDPIASMINAHVRAMLLTKSDSVIEVWNF</sequence>
<dbReference type="GO" id="GO:0004519">
    <property type="term" value="F:endonuclease activity"/>
    <property type="evidence" value="ECO:0007669"/>
    <property type="project" value="InterPro"/>
</dbReference>
<dbReference type="InterPro" id="IPR046462">
    <property type="entry name" value="TerL_nuclease"/>
</dbReference>
<proteinExistence type="predicted"/>
<dbReference type="PANTHER" id="PTHR41287:SF1">
    <property type="entry name" value="PROTEIN YMFN"/>
    <property type="match status" value="1"/>
</dbReference>
<dbReference type="Proteomes" id="UP000014020">
    <property type="component" value="Unassembled WGS sequence"/>
</dbReference>
<evidence type="ECO:0000313" key="3">
    <source>
        <dbReference type="EMBL" id="EOP46629.1"/>
    </source>
</evidence>
<feature type="domain" description="Terminase large subunit-like endonuclease" evidence="2">
    <location>
        <begin position="268"/>
        <end position="549"/>
    </location>
</feature>
<evidence type="ECO:0000259" key="2">
    <source>
        <dbReference type="Pfam" id="PF20441"/>
    </source>
</evidence>
<dbReference type="Gene3D" id="3.40.50.300">
    <property type="entry name" value="P-loop containing nucleotide triphosphate hydrolases"/>
    <property type="match status" value="1"/>
</dbReference>
<dbReference type="InterPro" id="IPR005021">
    <property type="entry name" value="Terminase_largesu-like"/>
</dbReference>
<dbReference type="Pfam" id="PF03354">
    <property type="entry name" value="TerL_ATPase"/>
    <property type="match status" value="1"/>
</dbReference>
<dbReference type="EMBL" id="AHFE01000014">
    <property type="protein sequence ID" value="EOP46629.1"/>
    <property type="molecule type" value="Genomic_DNA"/>
</dbReference>
<evidence type="ECO:0000259" key="1">
    <source>
        <dbReference type="Pfam" id="PF03354"/>
    </source>
</evidence>
<dbReference type="PANTHER" id="PTHR41287">
    <property type="match status" value="1"/>
</dbReference>
<protein>
    <recommendedName>
        <fullName evidence="5">Terminase large subunit</fullName>
    </recommendedName>
</protein>
<feature type="domain" description="Terminase large subunit-like ATPase" evidence="1">
    <location>
        <begin position="85"/>
        <end position="258"/>
    </location>
</feature>
<reference evidence="4" key="1">
    <citation type="submission" date="2012-12" db="EMBL/GenBank/DDBJ databases">
        <title>The genome sequence of Bacillus cereus VD146.</title>
        <authorList>
            <consortium name="The Broad Institute Genome Sequencing Platform"/>
            <consortium name="The Broad Institute Genome Sequencing Center for Infectious Disease"/>
            <person name="Feldgarden M."/>
            <person name="Van der Auwera G.A."/>
            <person name="Mahillon J."/>
            <person name="Duprez V."/>
            <person name="Timmery S."/>
            <person name="Mattelet C."/>
            <person name="Dierick K."/>
            <person name="Sun M."/>
            <person name="Yu Z."/>
            <person name="Zhu L."/>
            <person name="Hu X."/>
            <person name="Shank E.B."/>
            <person name="Swiecicka I."/>
            <person name="Hansen B.M."/>
            <person name="Andrup L."/>
            <person name="Walker B."/>
            <person name="Young S.K."/>
            <person name="Zeng Q."/>
            <person name="Gargeya S."/>
            <person name="Fitzgerald M."/>
            <person name="Haas B."/>
            <person name="Abouelleil A."/>
            <person name="Alvarado L."/>
            <person name="Arachchi H.M."/>
            <person name="Berlin A.M."/>
            <person name="Chapman S.B."/>
            <person name="Dewar J."/>
            <person name="Goldberg J."/>
            <person name="Griggs A."/>
            <person name="Gujja S."/>
            <person name="Hansen M."/>
            <person name="Howarth C."/>
            <person name="Imamovic A."/>
            <person name="Larimer J."/>
            <person name="McCowan C."/>
            <person name="Murphy C."/>
            <person name="Neiman D."/>
            <person name="Pearson M."/>
            <person name="Priest M."/>
            <person name="Roberts A."/>
            <person name="Saif S."/>
            <person name="Shea T."/>
            <person name="Sisk P."/>
            <person name="Sykes S."/>
            <person name="Wortman J."/>
            <person name="Nusbaum C."/>
            <person name="Birren B."/>
        </authorList>
    </citation>
    <scope>NUCLEOTIDE SEQUENCE [LARGE SCALE GENOMIC DNA]</scope>
    <source>
        <strain evidence="4">VD146</strain>
    </source>
</reference>
<dbReference type="AlphaFoldDB" id="R8NJV5"/>